<dbReference type="InterPro" id="IPR038249">
    <property type="entry name" value="PolIII_tau_V_sf"/>
</dbReference>
<evidence type="ECO:0000256" key="6">
    <source>
        <dbReference type="ARBA" id="ARBA00022741"/>
    </source>
</evidence>
<evidence type="ECO:0000259" key="13">
    <source>
        <dbReference type="SMART" id="SM00382"/>
    </source>
</evidence>
<accession>A0ABV2BUH9</accession>
<evidence type="ECO:0000256" key="10">
    <source>
        <dbReference type="ARBA" id="ARBA00049244"/>
    </source>
</evidence>
<feature type="compositionally biased region" description="Polar residues" evidence="12">
    <location>
        <begin position="375"/>
        <end position="395"/>
    </location>
</feature>
<keyword evidence="9 11" id="KW-0239">DNA-directed DNA polymerase</keyword>
<dbReference type="InterPro" id="IPR027417">
    <property type="entry name" value="P-loop_NTPase"/>
</dbReference>
<dbReference type="Proteomes" id="UP001548189">
    <property type="component" value="Unassembled WGS sequence"/>
</dbReference>
<dbReference type="PRINTS" id="PR00300">
    <property type="entry name" value="CLPPROTEASEA"/>
</dbReference>
<dbReference type="InterPro" id="IPR045085">
    <property type="entry name" value="HLD_clamp_pol_III_gamma_tau"/>
</dbReference>
<dbReference type="InterPro" id="IPR008921">
    <property type="entry name" value="DNA_pol3_clamp-load_cplx_C"/>
</dbReference>
<name>A0ABV2BUH9_9GAMM</name>
<dbReference type="Pfam" id="PF12169">
    <property type="entry name" value="DNA_pol3_gamma3"/>
    <property type="match status" value="1"/>
</dbReference>
<dbReference type="Pfam" id="PF13177">
    <property type="entry name" value="DNA_pol3_delta2"/>
    <property type="match status" value="1"/>
</dbReference>
<proteinExistence type="inferred from homology"/>
<evidence type="ECO:0000256" key="8">
    <source>
        <dbReference type="ARBA" id="ARBA00022840"/>
    </source>
</evidence>
<dbReference type="GO" id="GO:0003887">
    <property type="term" value="F:DNA-directed DNA polymerase activity"/>
    <property type="evidence" value="ECO:0007669"/>
    <property type="project" value="UniProtKB-EC"/>
</dbReference>
<evidence type="ECO:0000256" key="1">
    <source>
        <dbReference type="ARBA" id="ARBA00006360"/>
    </source>
</evidence>
<dbReference type="PANTHER" id="PTHR11669:SF0">
    <property type="entry name" value="PROTEIN STICHEL-LIKE 2"/>
    <property type="match status" value="1"/>
</dbReference>
<dbReference type="SUPFAM" id="SSF52540">
    <property type="entry name" value="P-loop containing nucleoside triphosphate hydrolases"/>
    <property type="match status" value="1"/>
</dbReference>
<comment type="function">
    <text evidence="11">DNA polymerase III is a complex, multichain enzyme responsible for most of the replicative synthesis in bacteria. This DNA polymerase also exhibits 3' to 5' exonuclease activity.</text>
</comment>
<evidence type="ECO:0000256" key="3">
    <source>
        <dbReference type="ARBA" id="ARBA00022695"/>
    </source>
</evidence>
<keyword evidence="5" id="KW-0479">Metal-binding</keyword>
<dbReference type="Pfam" id="PF12170">
    <property type="entry name" value="DNA_pol3_tau_5"/>
    <property type="match status" value="1"/>
</dbReference>
<evidence type="ECO:0000256" key="5">
    <source>
        <dbReference type="ARBA" id="ARBA00022723"/>
    </source>
</evidence>
<dbReference type="RefSeq" id="WP_353896173.1">
    <property type="nucleotide sequence ID" value="NZ_JBEVCJ010000011.1"/>
</dbReference>
<comment type="catalytic activity">
    <reaction evidence="10 11">
        <text>DNA(n) + a 2'-deoxyribonucleoside 5'-triphosphate = DNA(n+1) + diphosphate</text>
        <dbReference type="Rhea" id="RHEA:22508"/>
        <dbReference type="Rhea" id="RHEA-COMP:17339"/>
        <dbReference type="Rhea" id="RHEA-COMP:17340"/>
        <dbReference type="ChEBI" id="CHEBI:33019"/>
        <dbReference type="ChEBI" id="CHEBI:61560"/>
        <dbReference type="ChEBI" id="CHEBI:173112"/>
        <dbReference type="EC" id="2.7.7.7"/>
    </reaction>
</comment>
<dbReference type="EMBL" id="JBEVCJ010000011">
    <property type="protein sequence ID" value="MET1255588.1"/>
    <property type="molecule type" value="Genomic_DNA"/>
</dbReference>
<dbReference type="InterPro" id="IPR012763">
    <property type="entry name" value="DNA_pol_III_sug/sutau_N"/>
</dbReference>
<keyword evidence="2 11" id="KW-0808">Transferase</keyword>
<dbReference type="InterPro" id="IPR050238">
    <property type="entry name" value="DNA_Rep/Repair_Clamp_Loader"/>
</dbReference>
<dbReference type="Gene3D" id="3.30.300.150">
    <property type="entry name" value="DNA polymerase III, tau subunit, domain V"/>
    <property type="match status" value="1"/>
</dbReference>
<sequence length="699" mass="78133">MSYQVLARKWRPQNFSELVGQHQTATALSNALTNQRLHHAYLFTGTRGVGKTTIARILSKSLNCEKGITPEPCGECSSCVEISQGNFVDLLEIDAASKTKVEDTRELLDNVQYRPTRGRYKVYLIDEVHMLSGHSFNALLKTLEEPPPHVIFLLATTDPQKMPVTVLSRCLQFHLRRMEEPEIVTHLQKILLAENIELEAGALEPIAKGADGSMRDALSLLDQAIAYCGGFKVEKQTVLDMLGTIDRDYAFKIMAAINQQDASALMDEINTISQFSPDYHELLSDWLTLLHQIAVSQAVGGCGDPAIDELAQNMREADIQLYYQLSLHAKRDLPYAPHPRQGFEMVMLRILAFKPQTAPHNPTQKKTERSVQPALDTSSVSTPAKMSTSPAQSQIERSEKVESNSLAENGYERDNQTPYNSQQDLSVMHSQSFSQPVNQSKIVDEAANQQIPTLQNVEQNNLQVAKVDSLIHDYASVDPQPDNALFNKSDLHQDSAPVITELSTEQPAQRPTPNISQQNFSQDAAEFFRPENTQSVKKPSLSVVVNNKNIQPIQSDDRITDKEIYQTVQLQDVNADNWFNVVGGLTIEGHGLQVLLNSTANYTGTGLLINYLAKVDTLLTENAKRSIHQDLATYFNQTKINLEFVPVKETTETPKERLLKNHELAIDKANQKLIADGQVSYLLEKLEASIPRESIRLIE</sequence>
<dbReference type="InterPro" id="IPR001270">
    <property type="entry name" value="ClpA/B"/>
</dbReference>
<keyword evidence="6 11" id="KW-0547">Nucleotide-binding</keyword>
<protein>
    <recommendedName>
        <fullName evidence="11">DNA polymerase III subunit gamma/tau</fullName>
        <ecNumber evidence="11">2.7.7.7</ecNumber>
    </recommendedName>
</protein>
<keyword evidence="4 11" id="KW-0235">DNA replication</keyword>
<keyword evidence="7" id="KW-0862">Zinc</keyword>
<evidence type="ECO:0000256" key="7">
    <source>
        <dbReference type="ARBA" id="ARBA00022833"/>
    </source>
</evidence>
<evidence type="ECO:0000313" key="14">
    <source>
        <dbReference type="EMBL" id="MET1255588.1"/>
    </source>
</evidence>
<dbReference type="InterPro" id="IPR003593">
    <property type="entry name" value="AAA+_ATPase"/>
</dbReference>
<dbReference type="Pfam" id="PF22608">
    <property type="entry name" value="DNAX_ATPase_lid"/>
    <property type="match status" value="1"/>
</dbReference>
<dbReference type="EC" id="2.7.7.7" evidence="11"/>
<dbReference type="NCBIfam" id="TIGR02397">
    <property type="entry name" value="dnaX_nterm"/>
    <property type="match status" value="1"/>
</dbReference>
<keyword evidence="15" id="KW-1185">Reference proteome</keyword>
<dbReference type="Gene3D" id="3.40.50.300">
    <property type="entry name" value="P-loop containing nucleotide triphosphate hydrolases"/>
    <property type="match status" value="1"/>
</dbReference>
<comment type="caution">
    <text evidence="14">The sequence shown here is derived from an EMBL/GenBank/DDBJ whole genome shotgun (WGS) entry which is preliminary data.</text>
</comment>
<evidence type="ECO:0000313" key="15">
    <source>
        <dbReference type="Proteomes" id="UP001548189"/>
    </source>
</evidence>
<evidence type="ECO:0000256" key="11">
    <source>
        <dbReference type="RuleBase" id="RU364063"/>
    </source>
</evidence>
<feature type="region of interest" description="Disordered" evidence="12">
    <location>
        <begin position="356"/>
        <end position="420"/>
    </location>
</feature>
<dbReference type="CDD" id="cd18137">
    <property type="entry name" value="HLD_clamp_pol_III_gamma_tau"/>
    <property type="match status" value="1"/>
</dbReference>
<evidence type="ECO:0000256" key="12">
    <source>
        <dbReference type="SAM" id="MobiDB-lite"/>
    </source>
</evidence>
<dbReference type="Gene3D" id="1.20.272.10">
    <property type="match status" value="1"/>
</dbReference>
<dbReference type="SMART" id="SM00382">
    <property type="entry name" value="AAA"/>
    <property type="match status" value="1"/>
</dbReference>
<organism evidence="14 15">
    <name type="scientific">Aliikangiella maris</name>
    <dbReference type="NCBI Taxonomy" id="3162458"/>
    <lineage>
        <taxon>Bacteria</taxon>
        <taxon>Pseudomonadati</taxon>
        <taxon>Pseudomonadota</taxon>
        <taxon>Gammaproteobacteria</taxon>
        <taxon>Oceanospirillales</taxon>
        <taxon>Pleioneaceae</taxon>
        <taxon>Aliikangiella</taxon>
    </lineage>
</organism>
<evidence type="ECO:0000256" key="9">
    <source>
        <dbReference type="ARBA" id="ARBA00022932"/>
    </source>
</evidence>
<dbReference type="PANTHER" id="PTHR11669">
    <property type="entry name" value="REPLICATION FACTOR C / DNA POLYMERASE III GAMMA-TAU SUBUNIT"/>
    <property type="match status" value="1"/>
</dbReference>
<gene>
    <name evidence="11 14" type="primary">dnaX</name>
    <name evidence="14" type="ORF">ABVT43_10650</name>
</gene>
<comment type="similarity">
    <text evidence="1 11">Belongs to the DnaX/STICHEL family.</text>
</comment>
<feature type="domain" description="AAA+ ATPase" evidence="13">
    <location>
        <begin position="37"/>
        <end position="179"/>
    </location>
</feature>
<dbReference type="NCBIfam" id="NF005942">
    <property type="entry name" value="PRK07994.1"/>
    <property type="match status" value="1"/>
</dbReference>
<keyword evidence="8 11" id="KW-0067">ATP-binding</keyword>
<dbReference type="NCBIfam" id="NF004046">
    <property type="entry name" value="PRK05563.1"/>
    <property type="match status" value="1"/>
</dbReference>
<dbReference type="Gene3D" id="1.10.8.60">
    <property type="match status" value="1"/>
</dbReference>
<dbReference type="InterPro" id="IPR022754">
    <property type="entry name" value="DNA_pol_III_gamma-3"/>
</dbReference>
<dbReference type="InterPro" id="IPR021029">
    <property type="entry name" value="DNA_pol_III_tau_dom-5"/>
</dbReference>
<evidence type="ECO:0000256" key="2">
    <source>
        <dbReference type="ARBA" id="ARBA00022679"/>
    </source>
</evidence>
<dbReference type="SUPFAM" id="SSF48019">
    <property type="entry name" value="post-AAA+ oligomerization domain-like"/>
    <property type="match status" value="1"/>
</dbReference>
<reference evidence="14 15" key="1">
    <citation type="submission" date="2024-06" db="EMBL/GenBank/DDBJ databases">
        <authorList>
            <person name="Li F."/>
        </authorList>
    </citation>
    <scope>NUCLEOTIDE SEQUENCE [LARGE SCALE GENOMIC DNA]</scope>
    <source>
        <strain evidence="14 15">GXAS 311</strain>
    </source>
</reference>
<comment type="subunit">
    <text evidence="11">DNA polymerase III contains a core (composed of alpha, epsilon and theta chains) that associates with a tau subunit. This core dimerizes to form the POLIII' complex. PolIII' associates with the gamma complex (composed of gamma, delta, delta', psi and chi chains) and with the beta chain to form the complete DNA polymerase III complex.</text>
</comment>
<evidence type="ECO:0000256" key="4">
    <source>
        <dbReference type="ARBA" id="ARBA00022705"/>
    </source>
</evidence>
<dbReference type="CDD" id="cd00009">
    <property type="entry name" value="AAA"/>
    <property type="match status" value="1"/>
</dbReference>
<keyword evidence="3 11" id="KW-0548">Nucleotidyltransferase</keyword>